<organism evidence="2 3">
    <name type="scientific">Pseudonocardia kongjuensis</name>
    <dbReference type="NCBI Taxonomy" id="102227"/>
    <lineage>
        <taxon>Bacteria</taxon>
        <taxon>Bacillati</taxon>
        <taxon>Actinomycetota</taxon>
        <taxon>Actinomycetes</taxon>
        <taxon>Pseudonocardiales</taxon>
        <taxon>Pseudonocardiaceae</taxon>
        <taxon>Pseudonocardia</taxon>
    </lineage>
</organism>
<proteinExistence type="predicted"/>
<sequence>MLQTAEYAEAVLRQVIEFYGVPDDVAGGVATRMQRQQVLYRGDRRFVFVLAEQALRTTVGDDDVMAGQLDRLLAVMSTARVVVGIVPASAPYRVPTNQFILFDDRTVNVETVSAELTITQPREIALYAAAFEQIWAQATTGDAARTLIRAALQERNPT</sequence>
<accession>A0ABP4I6G4</accession>
<evidence type="ECO:0000259" key="1">
    <source>
        <dbReference type="Pfam" id="PF19054"/>
    </source>
</evidence>
<dbReference type="Pfam" id="PF19054">
    <property type="entry name" value="DUF5753"/>
    <property type="match status" value="1"/>
</dbReference>
<dbReference type="Proteomes" id="UP001501414">
    <property type="component" value="Unassembled WGS sequence"/>
</dbReference>
<gene>
    <name evidence="2" type="ORF">GCM10009613_11270</name>
</gene>
<keyword evidence="3" id="KW-1185">Reference proteome</keyword>
<feature type="domain" description="DUF5753" evidence="1">
    <location>
        <begin position="1"/>
        <end position="149"/>
    </location>
</feature>
<comment type="caution">
    <text evidence="2">The sequence shown here is derived from an EMBL/GenBank/DDBJ whole genome shotgun (WGS) entry which is preliminary data.</text>
</comment>
<evidence type="ECO:0000313" key="3">
    <source>
        <dbReference type="Proteomes" id="UP001501414"/>
    </source>
</evidence>
<name>A0ABP4I6G4_9PSEU</name>
<evidence type="ECO:0000313" key="2">
    <source>
        <dbReference type="EMBL" id="GAA1382818.1"/>
    </source>
</evidence>
<protein>
    <recommendedName>
        <fullName evidence="1">DUF5753 domain-containing protein</fullName>
    </recommendedName>
</protein>
<dbReference type="InterPro" id="IPR043917">
    <property type="entry name" value="DUF5753"/>
</dbReference>
<dbReference type="EMBL" id="BAAAJK010000004">
    <property type="protein sequence ID" value="GAA1382818.1"/>
    <property type="molecule type" value="Genomic_DNA"/>
</dbReference>
<reference evidence="3" key="1">
    <citation type="journal article" date="2019" name="Int. J. Syst. Evol. Microbiol.">
        <title>The Global Catalogue of Microorganisms (GCM) 10K type strain sequencing project: providing services to taxonomists for standard genome sequencing and annotation.</title>
        <authorList>
            <consortium name="The Broad Institute Genomics Platform"/>
            <consortium name="The Broad Institute Genome Sequencing Center for Infectious Disease"/>
            <person name="Wu L."/>
            <person name="Ma J."/>
        </authorList>
    </citation>
    <scope>NUCLEOTIDE SEQUENCE [LARGE SCALE GENOMIC DNA]</scope>
    <source>
        <strain evidence="3">JCM 11896</strain>
    </source>
</reference>